<name>A0A9P4K361_9PLEO</name>
<dbReference type="PROSITE" id="PS51471">
    <property type="entry name" value="FE2OG_OXY"/>
    <property type="match status" value="1"/>
</dbReference>
<evidence type="ECO:0000313" key="7">
    <source>
        <dbReference type="EMBL" id="KAF2258619.1"/>
    </source>
</evidence>
<comment type="caution">
    <text evidence="7">The sequence shown here is derived from an EMBL/GenBank/DDBJ whole genome shotgun (WGS) entry which is preliminary data.</text>
</comment>
<evidence type="ECO:0000256" key="2">
    <source>
        <dbReference type="ARBA" id="ARBA00022723"/>
    </source>
</evidence>
<accession>A0A9P4K361</accession>
<dbReference type="SUPFAM" id="SSF51197">
    <property type="entry name" value="Clavaminate synthase-like"/>
    <property type="match status" value="1"/>
</dbReference>
<comment type="similarity">
    <text evidence="1 5">Belongs to the iron/ascorbate-dependent oxidoreductase family.</text>
</comment>
<sequence length="394" mass="43332">MGSSGGVFTSLPTLDLSLLDTPQGKARFLVELREALVVVGFFYLTNIERFVPPGVKNAFIERSKELLCLPLEKKLELDMINSKHFLGYSQTGKERTAQKLDNREMFDFLSPVPAPKPDDPIYMNVQGPNQWPDENDVPGFRHAFDTYLAAVGKLGEIMNMLVAEALGLDPMGLMKFFGSPPRNKVSLLKYPEPRLLKGLESPGSARYSIPAGEVESDEEFQGVGAHKDGGCLTYLLQATEHEGLEVQNKCGKWIPMQPLPNSLVVNVGRSLEAITGGVCTATTHRVNLSAKKFLRADGCTLGPRYSFPVFQTLKMDLTSKELASLRIPEAIKSLVEGQQVASDAEGFFEKYHLESPGVGIFTARITSHPEVGRKWYPAITEKILKGQAEFGAAP</sequence>
<evidence type="ECO:0000256" key="4">
    <source>
        <dbReference type="ARBA" id="ARBA00023004"/>
    </source>
</evidence>
<dbReference type="GO" id="GO:0016491">
    <property type="term" value="F:oxidoreductase activity"/>
    <property type="evidence" value="ECO:0007669"/>
    <property type="project" value="UniProtKB-KW"/>
</dbReference>
<keyword evidence="8" id="KW-1185">Reference proteome</keyword>
<proteinExistence type="inferred from homology"/>
<dbReference type="EMBL" id="ML986750">
    <property type="protein sequence ID" value="KAF2258619.1"/>
    <property type="molecule type" value="Genomic_DNA"/>
</dbReference>
<organism evidence="7 8">
    <name type="scientific">Lojkania enalia</name>
    <dbReference type="NCBI Taxonomy" id="147567"/>
    <lineage>
        <taxon>Eukaryota</taxon>
        <taxon>Fungi</taxon>
        <taxon>Dikarya</taxon>
        <taxon>Ascomycota</taxon>
        <taxon>Pezizomycotina</taxon>
        <taxon>Dothideomycetes</taxon>
        <taxon>Pleosporomycetidae</taxon>
        <taxon>Pleosporales</taxon>
        <taxon>Pleosporales incertae sedis</taxon>
        <taxon>Lojkania</taxon>
    </lineage>
</organism>
<dbReference type="PANTHER" id="PTHR10209:SF812">
    <property type="entry name" value="2OG-FE(II) OXYGENASE FAMILY, PUTATIVE (AFU_ORTHOLOGUE AFUA_3G14880)-RELATED"/>
    <property type="match status" value="1"/>
</dbReference>
<dbReference type="Pfam" id="PF14226">
    <property type="entry name" value="DIOX_N"/>
    <property type="match status" value="1"/>
</dbReference>
<dbReference type="AlphaFoldDB" id="A0A9P4K361"/>
<evidence type="ECO:0000256" key="1">
    <source>
        <dbReference type="ARBA" id="ARBA00008056"/>
    </source>
</evidence>
<dbReference type="InterPro" id="IPR005123">
    <property type="entry name" value="Oxoglu/Fe-dep_dioxygenase_dom"/>
</dbReference>
<dbReference type="InterPro" id="IPR026992">
    <property type="entry name" value="DIOX_N"/>
</dbReference>
<keyword evidence="4 5" id="KW-0408">Iron</keyword>
<dbReference type="InterPro" id="IPR044861">
    <property type="entry name" value="IPNS-like_FE2OG_OXY"/>
</dbReference>
<evidence type="ECO:0000256" key="3">
    <source>
        <dbReference type="ARBA" id="ARBA00023002"/>
    </source>
</evidence>
<evidence type="ECO:0000259" key="6">
    <source>
        <dbReference type="PROSITE" id="PS51471"/>
    </source>
</evidence>
<dbReference type="Gene3D" id="2.60.120.330">
    <property type="entry name" value="B-lactam Antibiotic, Isopenicillin N Synthase, Chain"/>
    <property type="match status" value="1"/>
</dbReference>
<keyword evidence="3 5" id="KW-0560">Oxidoreductase</keyword>
<protein>
    <submittedName>
        <fullName evidence="7">Oxidoreductase</fullName>
    </submittedName>
</protein>
<dbReference type="InterPro" id="IPR027443">
    <property type="entry name" value="IPNS-like_sf"/>
</dbReference>
<evidence type="ECO:0000313" key="8">
    <source>
        <dbReference type="Proteomes" id="UP000800093"/>
    </source>
</evidence>
<dbReference type="PANTHER" id="PTHR10209">
    <property type="entry name" value="OXIDOREDUCTASE, 2OG-FE II OXYGENASE FAMILY PROTEIN"/>
    <property type="match status" value="1"/>
</dbReference>
<dbReference type="OrthoDB" id="627829at2759"/>
<dbReference type="GO" id="GO:0044283">
    <property type="term" value="P:small molecule biosynthetic process"/>
    <property type="evidence" value="ECO:0007669"/>
    <property type="project" value="UniProtKB-ARBA"/>
</dbReference>
<reference evidence="8" key="1">
    <citation type="journal article" date="2020" name="Stud. Mycol.">
        <title>101 Dothideomycetes genomes: A test case for predicting lifestyles and emergence of pathogens.</title>
        <authorList>
            <person name="Haridas S."/>
            <person name="Albert R."/>
            <person name="Binder M."/>
            <person name="Bloem J."/>
            <person name="LaButti K."/>
            <person name="Salamov A."/>
            <person name="Andreopoulos B."/>
            <person name="Baker S."/>
            <person name="Barry K."/>
            <person name="Bills G."/>
            <person name="Bluhm B."/>
            <person name="Cannon C."/>
            <person name="Castanera R."/>
            <person name="Culley D."/>
            <person name="Daum C."/>
            <person name="Ezra D."/>
            <person name="Gonzalez J."/>
            <person name="Henrissat B."/>
            <person name="Kuo A."/>
            <person name="Liang C."/>
            <person name="Lipzen A."/>
            <person name="Lutzoni F."/>
            <person name="Magnuson J."/>
            <person name="Mondo S."/>
            <person name="Nolan M."/>
            <person name="Ohm R."/>
            <person name="Pangilinan J."/>
            <person name="Park H.-J."/>
            <person name="Ramirez L."/>
            <person name="Alfaro M."/>
            <person name="Sun H."/>
            <person name="Tritt A."/>
            <person name="Yoshinaga Y."/>
            <person name="Zwiers L.-H."/>
            <person name="Turgeon B."/>
            <person name="Goodwin S."/>
            <person name="Spatafora J."/>
            <person name="Crous P."/>
            <person name="Grigoriev I."/>
        </authorList>
    </citation>
    <scope>NUCLEOTIDE SEQUENCE [LARGE SCALE GENOMIC DNA]</scope>
    <source>
        <strain evidence="8">CBS 304.66</strain>
    </source>
</reference>
<evidence type="ECO:0000256" key="5">
    <source>
        <dbReference type="RuleBase" id="RU003682"/>
    </source>
</evidence>
<dbReference type="Pfam" id="PF03171">
    <property type="entry name" value="2OG-FeII_Oxy"/>
    <property type="match status" value="1"/>
</dbReference>
<gene>
    <name evidence="7" type="ORF">CC78DRAFT_562946</name>
</gene>
<dbReference type="Proteomes" id="UP000800093">
    <property type="component" value="Unassembled WGS sequence"/>
</dbReference>
<feature type="domain" description="Fe2OG dioxygenase" evidence="6">
    <location>
        <begin position="198"/>
        <end position="313"/>
    </location>
</feature>
<keyword evidence="2 5" id="KW-0479">Metal-binding</keyword>
<dbReference type="GO" id="GO:0046872">
    <property type="term" value="F:metal ion binding"/>
    <property type="evidence" value="ECO:0007669"/>
    <property type="project" value="UniProtKB-KW"/>
</dbReference>